<gene>
    <name evidence="3" type="ORF">OG398_00440</name>
</gene>
<name>A0AAU2VH20_9ACTN</name>
<dbReference type="PANTHER" id="PTHR40763:SF5">
    <property type="entry name" value="MEMBRANE PROTEIN"/>
    <property type="match status" value="1"/>
</dbReference>
<reference evidence="3" key="1">
    <citation type="submission" date="2022-10" db="EMBL/GenBank/DDBJ databases">
        <title>The complete genomes of actinobacterial strains from the NBC collection.</title>
        <authorList>
            <person name="Joergensen T.S."/>
            <person name="Alvarez Arevalo M."/>
            <person name="Sterndorff E.B."/>
            <person name="Faurdal D."/>
            <person name="Vuksanovic O."/>
            <person name="Mourched A.-S."/>
            <person name="Charusanti P."/>
            <person name="Shaw S."/>
            <person name="Blin K."/>
            <person name="Weber T."/>
        </authorList>
    </citation>
    <scope>NUCLEOTIDE SEQUENCE</scope>
    <source>
        <strain evidence="3">NBC_00008</strain>
    </source>
</reference>
<sequence>MTGELSPTGDSSGSSARPDMRASDRERDQVVEILQVAAGDGRLTAAELDERLDAALSARTAGELARLTADLPTEGMPPQAKDLVRIDQRFGDVSRTGRWLVPRCMEIRLMFCDAKLDFTEALITHSTLHIDVDLRIGGNLTLVTRPGIVVDTDGLERSSGDIKIRPASEADVPTALRVLVAGQSRGGDFTARPPRRKLSERLRRTPGQLGR</sequence>
<feature type="region of interest" description="Disordered" evidence="1">
    <location>
        <begin position="1"/>
        <end position="28"/>
    </location>
</feature>
<protein>
    <submittedName>
        <fullName evidence="3">DUF1707 domain-containing protein</fullName>
    </submittedName>
</protein>
<evidence type="ECO:0000256" key="1">
    <source>
        <dbReference type="SAM" id="MobiDB-lite"/>
    </source>
</evidence>
<dbReference type="PANTHER" id="PTHR40763">
    <property type="entry name" value="MEMBRANE PROTEIN-RELATED"/>
    <property type="match status" value="1"/>
</dbReference>
<proteinExistence type="predicted"/>
<evidence type="ECO:0000313" key="3">
    <source>
        <dbReference type="EMBL" id="WTW66844.1"/>
    </source>
</evidence>
<feature type="domain" description="DUF1707" evidence="2">
    <location>
        <begin position="20"/>
        <end position="72"/>
    </location>
</feature>
<dbReference type="InterPro" id="IPR012551">
    <property type="entry name" value="DUF1707_SHOCT-like"/>
</dbReference>
<organism evidence="3">
    <name type="scientific">Streptomyces sp. NBC_00008</name>
    <dbReference type="NCBI Taxonomy" id="2903610"/>
    <lineage>
        <taxon>Bacteria</taxon>
        <taxon>Bacillati</taxon>
        <taxon>Actinomycetota</taxon>
        <taxon>Actinomycetes</taxon>
        <taxon>Kitasatosporales</taxon>
        <taxon>Streptomycetaceae</taxon>
        <taxon>Streptomyces</taxon>
    </lineage>
</organism>
<dbReference type="Pfam" id="PF08044">
    <property type="entry name" value="DUF1707"/>
    <property type="match status" value="1"/>
</dbReference>
<feature type="compositionally biased region" description="Basic and acidic residues" evidence="1">
    <location>
        <begin position="18"/>
        <end position="28"/>
    </location>
</feature>
<evidence type="ECO:0000259" key="2">
    <source>
        <dbReference type="Pfam" id="PF08044"/>
    </source>
</evidence>
<accession>A0AAU2VH20</accession>
<dbReference type="EMBL" id="CP108313">
    <property type="protein sequence ID" value="WTW66844.1"/>
    <property type="molecule type" value="Genomic_DNA"/>
</dbReference>
<feature type="region of interest" description="Disordered" evidence="1">
    <location>
        <begin position="185"/>
        <end position="211"/>
    </location>
</feature>
<dbReference type="AlphaFoldDB" id="A0AAU2VH20"/>